<evidence type="ECO:0000256" key="1">
    <source>
        <dbReference type="SAM" id="MobiDB-lite"/>
    </source>
</evidence>
<proteinExistence type="predicted"/>
<organism evidence="2 3">
    <name type="scientific">Panicum miliaceum</name>
    <name type="common">Proso millet</name>
    <name type="synonym">Broomcorn millet</name>
    <dbReference type="NCBI Taxonomy" id="4540"/>
    <lineage>
        <taxon>Eukaryota</taxon>
        <taxon>Viridiplantae</taxon>
        <taxon>Streptophyta</taxon>
        <taxon>Embryophyta</taxon>
        <taxon>Tracheophyta</taxon>
        <taxon>Spermatophyta</taxon>
        <taxon>Magnoliopsida</taxon>
        <taxon>Liliopsida</taxon>
        <taxon>Poales</taxon>
        <taxon>Poaceae</taxon>
        <taxon>PACMAD clade</taxon>
        <taxon>Panicoideae</taxon>
        <taxon>Panicodae</taxon>
        <taxon>Paniceae</taxon>
        <taxon>Panicinae</taxon>
        <taxon>Panicum</taxon>
        <taxon>Panicum sect. Panicum</taxon>
    </lineage>
</organism>
<comment type="caution">
    <text evidence="2">The sequence shown here is derived from an EMBL/GenBank/DDBJ whole genome shotgun (WGS) entry which is preliminary data.</text>
</comment>
<name>A0A3L6RXG9_PANMI</name>
<evidence type="ECO:0000313" key="2">
    <source>
        <dbReference type="EMBL" id="RLN09763.1"/>
    </source>
</evidence>
<evidence type="ECO:0000313" key="3">
    <source>
        <dbReference type="Proteomes" id="UP000275267"/>
    </source>
</evidence>
<dbReference type="EMBL" id="PQIB02000007">
    <property type="protein sequence ID" value="RLN09763.1"/>
    <property type="molecule type" value="Genomic_DNA"/>
</dbReference>
<feature type="region of interest" description="Disordered" evidence="1">
    <location>
        <begin position="1"/>
        <end position="48"/>
    </location>
</feature>
<dbReference type="AlphaFoldDB" id="A0A3L6RXG9"/>
<gene>
    <name evidence="2" type="ORF">C2845_PM11G20950</name>
</gene>
<sequence>MASRGTASLRAAASAPNGRCGPCASHRAGASRQGRQSVHSIGASAGGRRCCTAPRALARRGFAARVPVCTLGACIGGRGHRGSTAPCARSRLRGTAGTSYAARPDQQLAC</sequence>
<accession>A0A3L6RXG9</accession>
<dbReference type="Proteomes" id="UP000275267">
    <property type="component" value="Unassembled WGS sequence"/>
</dbReference>
<keyword evidence="3" id="KW-1185">Reference proteome</keyword>
<protein>
    <submittedName>
        <fullName evidence="2">Uncharacterized protein</fullName>
    </submittedName>
</protein>
<reference evidence="3" key="1">
    <citation type="journal article" date="2019" name="Nat. Commun.">
        <title>The genome of broomcorn millet.</title>
        <authorList>
            <person name="Zou C."/>
            <person name="Miki D."/>
            <person name="Li D."/>
            <person name="Tang Q."/>
            <person name="Xiao L."/>
            <person name="Rajput S."/>
            <person name="Deng P."/>
            <person name="Jia W."/>
            <person name="Huang R."/>
            <person name="Zhang M."/>
            <person name="Sun Y."/>
            <person name="Hu J."/>
            <person name="Fu X."/>
            <person name="Schnable P.S."/>
            <person name="Li F."/>
            <person name="Zhang H."/>
            <person name="Feng B."/>
            <person name="Zhu X."/>
            <person name="Liu R."/>
            <person name="Schnable J.C."/>
            <person name="Zhu J.-K."/>
            <person name="Zhang H."/>
        </authorList>
    </citation>
    <scope>NUCLEOTIDE SEQUENCE [LARGE SCALE GENOMIC DNA]</scope>
</reference>